<proteinExistence type="predicted"/>
<gene>
    <name evidence="3" type="ORF">THAOC_24523</name>
</gene>
<feature type="transmembrane region" description="Helical" evidence="2">
    <location>
        <begin position="30"/>
        <end position="49"/>
    </location>
</feature>
<keyword evidence="2" id="KW-0472">Membrane</keyword>
<protein>
    <submittedName>
        <fullName evidence="3">Uncharacterized protein</fullName>
    </submittedName>
</protein>
<sequence>MRSRPDCRARFACTFDYLLSLIVVELVRPSSVVVVVVVVVVVCVSLCTVDPRPAAPAPYDLSFCIYDIPPRPLGARRSRIFWNRGLAQSGSVSGRYDYKSWLAGWLHGQLAGSYLSHRAARRPGRPAGADDGRESWPWRWLMALRSSAWTPASGSRDSTASEGNTNERDARIATPRPVDGDRTRARAPSPLIGIAEEQRGRQTERTADGRTDDIVRAGTEADEQRAARAGRTRRIRESEKQSVFDDEATQPSVFNDNRRTDHEFFPEDISKLSPYQSNLDEHNLEVISTGHKRVANCRSNGLLHHGSSSEIGAAHERKAVANDEEQTSPGHRCRMATLEKMAAKLTVGLLLLIGAFTLDQAEAMPSRLPRMAMEASQQDLHAASPGLNWSDFLGMEDEGDGSDAQVPDHIQNSRRLMDWHCAGSDDYFTPGSGGDWNTIFWWRECFSCDNIQWRTYKCDRVGSNTQGEGTTVKLVHPSNGKCLSLPSAGTASANMPYPATLPYGVDEQLTEVACSGSSDQKFFLYPDSPEGNIRLKPFRSVKANLNVCVASNRKTWDCSRASSLLGGQVLSHPTTEGTVLEPQYLIKMTDIPTMPVGRGDTEEVYLVNSAAIGFAALTLQKDSVYGYDATPGELGILQFIPLLSKTETASSFMRENVEENGAEFVLRPKIIFDRNINGCLLNTDPLKLVDCGNDPKAYEESIIWTVADGRIVTKSDKSICLTHKARDGKGGAQLCDPNYKSKSSVSILPQWGNLLKSSDVLFEEIGNQFPVSGIQLHGSTDQPINNGGDDFARIRVNIPSLDVTSNLVIELQYMLDSVVGKQHRVCLGIGVNDWEDWCFYLGADAEDQDAPAQNLISKTEKGDIAKENEVNDFILRPKEGPTMKERFKGELEGQTISYLVFDQEGPPTTRSRIQNTKDSITVTLGIPVGEDTTGIYYMPSVLMQDSNGNYLTHLTGVPGDLVVSQKLGRVHLSFYDRSVCEEVGSSYEYCVKAVAKNYMVKVTPNSPQDGASGAFATASNSECKNHTVQWESSVTIKIKLKEEAGSLPVKGVTLIWQIKDPKDGNAVIPIPKISESGVVSYVQSDTATTPENGEVEIPFMIPDLKEDQSYELFVTASKTTKSVTDSGENSVEHEFLCDNEEQLCSPTKPVAYLRHLDFGNEVVISDKTSVPFRGKVTIEKPQDVDTALNPDFDYDMRNLPLAGATVCLALKSASARAGTPSMNCIETNRQGEYALPATLGATVYPEVTYHEHSFRYERNGAVPSTPITEGIYITERGFQRDEYRGHNFVDITTEELIVEVAGGLCNINLGEATVVIRFESNLDAKWKVRQTSYQRNYTVPAHSYFLGVEDLRDMDEIPMQHHLDFLIDTVGQQYVDLKDYSPPPPAPEPPRTPDPPTPEGATEPPTASPIVKSAAQIPPAIAKAKGDAQSQSEGSASLEEGNAAENSRKTARFQYEGKPLIFPSFNGDRLKGPCLEHASTKRQKVPDKTDEYMSTHVIPTGNIMELIVVVREEIIRDEAIPTNSVYCDILDEGDSVVINNEVGLRSDVREDAEILGLLVQSGADVSDYKRCTKGCREPISQPEEALEMSKAEVVLQAGIPNIVSPWYKQIILQFRGIKHYMNVVITGDKQSGDQFFSLPTHFPLLVIRDPPGGTSVAHYENMQSSASITYEEYEKYTGLDAGLRLAGALDFENQILAPNAVKRDEGFFKADSEVEASTTFANKFLNDIKDDEFSHEFTVTWTYTTSDEAVNSGQDSDMFLVPEPPKIKIDLQAPQNKRCIIKVKNDTLMQNPDDAEAKEDFKLAVASYNSWDKFIKDYEKTNELAEAGLLPSVADWWERVQGMDVEMHARGAYLTPDGSSGPKLLNCTTGDCVVQDSEPSRYTHGTTSGSTEPRIYDRFARVFRCNREDPLVSTPIAKYDTYTTREIECKESDSLFLCNPEDSQKYDSKPTDYYSSSGELPSCEDVAENVDGMAEFKSANDTVGLKVSNWTRIPEDHPFWEEFLAFYNPVANGPAAGLAPDELLSEAEIDPETESLANEILPQSKLESTGRFVFSGGGGEFEMSLGSEQLRSLTRKYDDDGVTVGPLDNAHQSMSAGVGLDAVGQVGIVAAEVGAFGDFLLDVDHKKLSEEDVSSETTVGFVLSDPDSTEKVELPEISMVERPGGKIRPDEDMIFDIHLRNNGLSDSWFTFYVDSIYIQDGVLVDIVGQGYEADFNLRSTQSDPTAVVKAQVTVSRGPRLFEYNPIKLNLQSTCEKDLGRFARMTSYVLPDSSGALDDTELYNVGIESDNSARIKFLEPCPAVAVVGEMSRKGYFHVNQNTNKISISDEREYLDVGIYNPIFSSRGKLKAQSRVQKVLLEYRKDGIVPWGSAMDKDNQVIDMKEVEDPYGYSNVRWPVPSQDAEYEIRVRVDCNSDDDPSGLPDDLKEFATTIIPGVVDRLKPKVFGHPEPQVNLLPGESLVVHFSEDIWCVEPYIFSVNIIVEELDNRVFEMGTSGGLDVICSGNTLEIQFAEDLSNSTGKLDNTDRAYFDKLLGRNFNLTISGVSDLRRNVMEPY</sequence>
<dbReference type="OrthoDB" id="544772at2759"/>
<accession>K0S482</accession>
<evidence type="ECO:0000313" key="4">
    <source>
        <dbReference type="Proteomes" id="UP000266841"/>
    </source>
</evidence>
<name>K0S482_THAOC</name>
<keyword evidence="4" id="KW-1185">Reference proteome</keyword>
<keyword evidence="2" id="KW-0812">Transmembrane</keyword>
<feature type="region of interest" description="Disordered" evidence="1">
    <location>
        <begin position="1421"/>
        <end position="1450"/>
    </location>
</feature>
<keyword evidence="2" id="KW-1133">Transmembrane helix</keyword>
<feature type="compositionally biased region" description="Basic and acidic residues" evidence="1">
    <location>
        <begin position="196"/>
        <end position="215"/>
    </location>
</feature>
<feature type="compositionally biased region" description="Pro residues" evidence="1">
    <location>
        <begin position="1381"/>
        <end position="1398"/>
    </location>
</feature>
<dbReference type="EMBL" id="AGNL01033385">
    <property type="protein sequence ID" value="EJK55716.1"/>
    <property type="molecule type" value="Genomic_DNA"/>
</dbReference>
<feature type="region of interest" description="Disordered" evidence="1">
    <location>
        <begin position="150"/>
        <end position="259"/>
    </location>
</feature>
<comment type="caution">
    <text evidence="3">The sequence shown here is derived from an EMBL/GenBank/DDBJ whole genome shotgun (WGS) entry which is preliminary data.</text>
</comment>
<dbReference type="Proteomes" id="UP000266841">
    <property type="component" value="Unassembled WGS sequence"/>
</dbReference>
<evidence type="ECO:0000256" key="1">
    <source>
        <dbReference type="SAM" id="MobiDB-lite"/>
    </source>
</evidence>
<feature type="compositionally biased region" description="Polar residues" evidence="1">
    <location>
        <begin position="150"/>
        <end position="164"/>
    </location>
</feature>
<evidence type="ECO:0000313" key="3">
    <source>
        <dbReference type="EMBL" id="EJK55716.1"/>
    </source>
</evidence>
<feature type="region of interest" description="Disordered" evidence="1">
    <location>
        <begin position="1376"/>
        <end position="1409"/>
    </location>
</feature>
<feature type="non-terminal residue" evidence="3">
    <location>
        <position position="2557"/>
    </location>
</feature>
<feature type="compositionally biased region" description="Low complexity" evidence="1">
    <location>
        <begin position="1399"/>
        <end position="1409"/>
    </location>
</feature>
<evidence type="ECO:0000256" key="2">
    <source>
        <dbReference type="SAM" id="Phobius"/>
    </source>
</evidence>
<reference evidence="3 4" key="1">
    <citation type="journal article" date="2012" name="Genome Biol.">
        <title>Genome and low-iron response of an oceanic diatom adapted to chronic iron limitation.</title>
        <authorList>
            <person name="Lommer M."/>
            <person name="Specht M."/>
            <person name="Roy A.S."/>
            <person name="Kraemer L."/>
            <person name="Andreson R."/>
            <person name="Gutowska M.A."/>
            <person name="Wolf J."/>
            <person name="Bergner S.V."/>
            <person name="Schilhabel M.B."/>
            <person name="Klostermeier U.C."/>
            <person name="Beiko R.G."/>
            <person name="Rosenstiel P."/>
            <person name="Hippler M."/>
            <person name="Laroche J."/>
        </authorList>
    </citation>
    <scope>NUCLEOTIDE SEQUENCE [LARGE SCALE GENOMIC DNA]</scope>
    <source>
        <strain evidence="3 4">CCMP1005</strain>
    </source>
</reference>
<organism evidence="3 4">
    <name type="scientific">Thalassiosira oceanica</name>
    <name type="common">Marine diatom</name>
    <dbReference type="NCBI Taxonomy" id="159749"/>
    <lineage>
        <taxon>Eukaryota</taxon>
        <taxon>Sar</taxon>
        <taxon>Stramenopiles</taxon>
        <taxon>Ochrophyta</taxon>
        <taxon>Bacillariophyta</taxon>
        <taxon>Coscinodiscophyceae</taxon>
        <taxon>Thalassiosirophycidae</taxon>
        <taxon>Thalassiosirales</taxon>
        <taxon>Thalassiosiraceae</taxon>
        <taxon>Thalassiosira</taxon>
    </lineage>
</organism>
<dbReference type="eggNOG" id="ENOG502S1HS">
    <property type="taxonomic scope" value="Eukaryota"/>
</dbReference>